<dbReference type="KEGG" id="smon:AWR27_03770"/>
<organism evidence="1 2">
    <name type="scientific">Spirosoma montaniterrae</name>
    <dbReference type="NCBI Taxonomy" id="1178516"/>
    <lineage>
        <taxon>Bacteria</taxon>
        <taxon>Pseudomonadati</taxon>
        <taxon>Bacteroidota</taxon>
        <taxon>Cytophagia</taxon>
        <taxon>Cytophagales</taxon>
        <taxon>Cytophagaceae</taxon>
        <taxon>Spirosoma</taxon>
    </lineage>
</organism>
<dbReference type="AlphaFoldDB" id="A0A1P9WT26"/>
<protein>
    <submittedName>
        <fullName evidence="1">Uncharacterized protein</fullName>
    </submittedName>
</protein>
<gene>
    <name evidence="1" type="ORF">AWR27_03770</name>
</gene>
<dbReference type="EMBL" id="CP014263">
    <property type="protein sequence ID" value="AQG78534.1"/>
    <property type="molecule type" value="Genomic_DNA"/>
</dbReference>
<dbReference type="RefSeq" id="WP_077129973.1">
    <property type="nucleotide sequence ID" value="NZ_CP014263.1"/>
</dbReference>
<dbReference type="Proteomes" id="UP000187941">
    <property type="component" value="Chromosome"/>
</dbReference>
<accession>A0A1P9WT26</accession>
<evidence type="ECO:0000313" key="2">
    <source>
        <dbReference type="Proteomes" id="UP000187941"/>
    </source>
</evidence>
<name>A0A1P9WT26_9BACT</name>
<keyword evidence="2" id="KW-1185">Reference proteome</keyword>
<dbReference type="STRING" id="1178516.AWR27_03770"/>
<evidence type="ECO:0000313" key="1">
    <source>
        <dbReference type="EMBL" id="AQG78534.1"/>
    </source>
</evidence>
<sequence length="114" mass="13681">MERNLLHKEMTTLHESDLTLSLGPVKVHAIVNVWLPKSVYELINDGETDENYLTDHVFFERHPERKRRRIGRDERGAIHEWHTIRTYLIRPLVQLVRQKMKGYDHVVLEFDQKP</sequence>
<proteinExistence type="predicted"/>
<reference evidence="1 2" key="1">
    <citation type="submission" date="2016-01" db="EMBL/GenBank/DDBJ databases">
        <authorList>
            <person name="Oliw E.H."/>
        </authorList>
    </citation>
    <scope>NUCLEOTIDE SEQUENCE [LARGE SCALE GENOMIC DNA]</scope>
    <source>
        <strain evidence="1 2">DY10</strain>
    </source>
</reference>